<sequence>MRMVSQNSKYTSNLQKAGAALEDVKILLKYWKNSVPQKELVKELIVTNVLGKRSRKRTTDVIQCIFLPRYVNGYPKDHWVYLKKLMEANIPSDIIRPLLYFHCALNEPIVKNFVKKVLLERYEKGILEVESQDAYDFIQRGIEDSTIPVRWGDAVRIRVASGLFAALKDFGIIEGGRSRKIAPKFIPMQVFFYIAFFIYNEALPEKKLLIMIIGSCFY</sequence>
<evidence type="ECO:0000313" key="2">
    <source>
        <dbReference type="Proteomes" id="UP000094056"/>
    </source>
</evidence>
<dbReference type="EMBL" id="MAYW01000048">
    <property type="protein sequence ID" value="ODS32817.1"/>
    <property type="molecule type" value="Genomic_DNA"/>
</dbReference>
<dbReference type="InterPro" id="IPR014948">
    <property type="entry name" value="BrxA"/>
</dbReference>
<reference evidence="1 2" key="1">
    <citation type="submission" date="2016-07" db="EMBL/GenBank/DDBJ databases">
        <title>Draft genome of Scalindua rubra, obtained from a brine-seawater interface in the Red Sea, sheds light on salt adaptation in anammox bacteria.</title>
        <authorList>
            <person name="Speth D.R."/>
            <person name="Lagkouvardos I."/>
            <person name="Wang Y."/>
            <person name="Qian P.-Y."/>
            <person name="Dutilh B.E."/>
            <person name="Jetten M.S."/>
        </authorList>
    </citation>
    <scope>NUCLEOTIDE SEQUENCE [LARGE SCALE GENOMIC DNA]</scope>
    <source>
        <strain evidence="1">BSI-1</strain>
    </source>
</reference>
<evidence type="ECO:0000313" key="1">
    <source>
        <dbReference type="EMBL" id="ODS32817.1"/>
    </source>
</evidence>
<dbReference type="AlphaFoldDB" id="A0A1E3XAZ1"/>
<proteinExistence type="predicted"/>
<comment type="caution">
    <text evidence="1">The sequence shown here is derived from an EMBL/GenBank/DDBJ whole genome shotgun (WGS) entry which is preliminary data.</text>
</comment>
<dbReference type="Pfam" id="PF08849">
    <property type="entry name" value="BrxA"/>
    <property type="match status" value="1"/>
</dbReference>
<dbReference type="Proteomes" id="UP000094056">
    <property type="component" value="Unassembled WGS sequence"/>
</dbReference>
<gene>
    <name evidence="1" type="ORF">SCARUB_02074</name>
</gene>
<organism evidence="1 2">
    <name type="scientific">Candidatus Scalindua rubra</name>
    <dbReference type="NCBI Taxonomy" id="1872076"/>
    <lineage>
        <taxon>Bacteria</taxon>
        <taxon>Pseudomonadati</taxon>
        <taxon>Planctomycetota</taxon>
        <taxon>Candidatus Brocadiia</taxon>
        <taxon>Candidatus Brocadiales</taxon>
        <taxon>Candidatus Scalinduaceae</taxon>
        <taxon>Candidatus Scalindua</taxon>
    </lineage>
</organism>
<accession>A0A1E3XAZ1</accession>
<dbReference type="Gene3D" id="1.10.3540.10">
    <property type="entry name" value="uncharacterized protein from magnetospirillum magneticum domain"/>
    <property type="match status" value="1"/>
</dbReference>
<dbReference type="InterPro" id="IPR023137">
    <property type="entry name" value="BrxA_sf"/>
</dbReference>
<protein>
    <submittedName>
        <fullName evidence="1">Uncharacterized protein</fullName>
    </submittedName>
</protein>
<name>A0A1E3XAZ1_9BACT</name>